<keyword evidence="1" id="KW-0472">Membrane</keyword>
<sequence>MQMIRRFINLNKRLCSSLETLLPQESGKSVYPKLVEDIKPGDAIADIGGGKKPARILLGFGGKEDYRLYDGFDIDMDELDQARDLYTNVYQLDITKDVGAFRGVYDKVICKSTLEHVLDEEAAMRGLASLLKEGGELYIMVPYRYACFAVLNRLLPNEFKKRLLHYLFPNKIGDGFPAYYLNCTASSMRESAEKVGLRFDGLNKFYFSTYFTFFFPFYLVWRLITGVQYLVDRDYCERFEILFRKDPVAASGSVQGLA</sequence>
<evidence type="ECO:0008006" key="4">
    <source>
        <dbReference type="Google" id="ProtNLM"/>
    </source>
</evidence>
<evidence type="ECO:0000313" key="2">
    <source>
        <dbReference type="EMBL" id="PJE37695.1"/>
    </source>
</evidence>
<keyword evidence="1" id="KW-0812">Transmembrane</keyword>
<evidence type="ECO:0000313" key="3">
    <source>
        <dbReference type="Proteomes" id="UP000231553"/>
    </source>
</evidence>
<reference evidence="2 3" key="1">
    <citation type="journal article" date="2018" name="Int. J. Syst. Evol. Microbiol.">
        <title>Pseudooceanicola lipolyticus sp. nov., a marine alphaproteobacterium, reclassification of Oceanicola flagellatus as Pseudooceanicola flagellatus comb. nov. and emended description of the genus Pseudooceanicola.</title>
        <authorList>
            <person name="Huang M.-M."/>
            <person name="Guo L.-L."/>
            <person name="Wu Y.-H."/>
            <person name="Lai Q.-L."/>
            <person name="Shao Z.-Z."/>
            <person name="Wang C.-S."/>
            <person name="Wu M."/>
            <person name="Xu X.-W."/>
        </authorList>
    </citation>
    <scope>NUCLEOTIDE SEQUENCE [LARGE SCALE GENOMIC DNA]</scope>
    <source>
        <strain evidence="2 3">157</strain>
    </source>
</reference>
<dbReference type="OrthoDB" id="8153637at2"/>
<dbReference type="EMBL" id="PGTB01000010">
    <property type="protein sequence ID" value="PJE37695.1"/>
    <property type="molecule type" value="Genomic_DNA"/>
</dbReference>
<dbReference type="Gene3D" id="3.40.50.150">
    <property type="entry name" value="Vaccinia Virus protein VP39"/>
    <property type="match status" value="1"/>
</dbReference>
<dbReference type="Pfam" id="PF13489">
    <property type="entry name" value="Methyltransf_23"/>
    <property type="match status" value="1"/>
</dbReference>
<protein>
    <recommendedName>
        <fullName evidence="4">Methyltransferase type 11 domain-containing protein</fullName>
    </recommendedName>
</protein>
<organism evidence="2 3">
    <name type="scientific">Pseudooceanicola lipolyticus</name>
    <dbReference type="NCBI Taxonomy" id="2029104"/>
    <lineage>
        <taxon>Bacteria</taxon>
        <taxon>Pseudomonadati</taxon>
        <taxon>Pseudomonadota</taxon>
        <taxon>Alphaproteobacteria</taxon>
        <taxon>Rhodobacterales</taxon>
        <taxon>Paracoccaceae</taxon>
        <taxon>Pseudooceanicola</taxon>
    </lineage>
</organism>
<keyword evidence="3" id="KW-1185">Reference proteome</keyword>
<gene>
    <name evidence="2" type="ORF">CVM52_05485</name>
</gene>
<name>A0A2M8J4J5_9RHOB</name>
<keyword evidence="1" id="KW-1133">Transmembrane helix</keyword>
<evidence type="ECO:0000256" key="1">
    <source>
        <dbReference type="SAM" id="Phobius"/>
    </source>
</evidence>
<feature type="transmembrane region" description="Helical" evidence="1">
    <location>
        <begin position="205"/>
        <end position="224"/>
    </location>
</feature>
<accession>A0A2M8J4J5</accession>
<dbReference type="Proteomes" id="UP000231553">
    <property type="component" value="Unassembled WGS sequence"/>
</dbReference>
<dbReference type="SUPFAM" id="SSF53335">
    <property type="entry name" value="S-adenosyl-L-methionine-dependent methyltransferases"/>
    <property type="match status" value="1"/>
</dbReference>
<dbReference type="AlphaFoldDB" id="A0A2M8J4J5"/>
<dbReference type="InterPro" id="IPR029063">
    <property type="entry name" value="SAM-dependent_MTases_sf"/>
</dbReference>
<proteinExistence type="predicted"/>
<comment type="caution">
    <text evidence="2">The sequence shown here is derived from an EMBL/GenBank/DDBJ whole genome shotgun (WGS) entry which is preliminary data.</text>
</comment>